<dbReference type="PROSITE" id="PS51708">
    <property type="entry name" value="CHAD"/>
    <property type="match status" value="1"/>
</dbReference>
<dbReference type="Gene3D" id="1.40.20.10">
    <property type="entry name" value="CHAD domain"/>
    <property type="match status" value="1"/>
</dbReference>
<evidence type="ECO:0000313" key="2">
    <source>
        <dbReference type="EMBL" id="RJG10869.1"/>
    </source>
</evidence>
<dbReference type="Proteomes" id="UP000284021">
    <property type="component" value="Unassembled WGS sequence"/>
</dbReference>
<dbReference type="PANTHER" id="PTHR39339:SF1">
    <property type="entry name" value="CHAD DOMAIN-CONTAINING PROTEIN"/>
    <property type="match status" value="1"/>
</dbReference>
<dbReference type="InterPro" id="IPR038186">
    <property type="entry name" value="CHAD_dom_sf"/>
</dbReference>
<feature type="domain" description="CHAD" evidence="1">
    <location>
        <begin position="1"/>
        <end position="257"/>
    </location>
</feature>
<name>A0A418XED8_9PSED</name>
<reference evidence="2 3" key="1">
    <citation type="submission" date="2018-09" db="EMBL/GenBank/DDBJ databases">
        <authorList>
            <person name="Zhu H."/>
        </authorList>
    </citation>
    <scope>NUCLEOTIDE SEQUENCE [LARGE SCALE GENOMIC DNA]</scope>
    <source>
        <strain evidence="2 3">K1S02-6</strain>
    </source>
</reference>
<dbReference type="EMBL" id="QYUR01000003">
    <property type="protein sequence ID" value="RJG10869.1"/>
    <property type="molecule type" value="Genomic_DNA"/>
</dbReference>
<keyword evidence="3" id="KW-1185">Reference proteome</keyword>
<accession>A0A418XED8</accession>
<dbReference type="PANTHER" id="PTHR39339">
    <property type="entry name" value="SLR1444 PROTEIN"/>
    <property type="match status" value="1"/>
</dbReference>
<proteinExistence type="predicted"/>
<dbReference type="AlphaFoldDB" id="A0A418XED8"/>
<dbReference type="SMART" id="SM00880">
    <property type="entry name" value="CHAD"/>
    <property type="match status" value="1"/>
</dbReference>
<sequence length="257" mass="28935">MSLVDAIVAQVLMLETALYHAYARMEARTDSEALHDLRINLRRMRSLLRPLRKIGAVATLNEVAAEVGKLTTPVRDLEVLIDELEQLGFAQQANARKAILQSSYSRIVASSTLKQLFSRLDQWPSDFRAAERGGELRQIKKTIAKRLHKQVERLKAALADPQYDLHQLRILVKRTRYATDAYPQFSPISVKAAASLKAVQSALGTWHDHYQWCLKAGQEEDLQPLLQDWHVAATAALMEAEVELLHLAALLAKNQQA</sequence>
<evidence type="ECO:0000313" key="3">
    <source>
        <dbReference type="Proteomes" id="UP000284021"/>
    </source>
</evidence>
<comment type="caution">
    <text evidence="2">The sequence shown here is derived from an EMBL/GenBank/DDBJ whole genome shotgun (WGS) entry which is preliminary data.</text>
</comment>
<dbReference type="InterPro" id="IPR007899">
    <property type="entry name" value="CHAD_dom"/>
</dbReference>
<dbReference type="RefSeq" id="WP_119955003.1">
    <property type="nucleotide sequence ID" value="NZ_QYUR01000003.1"/>
</dbReference>
<protein>
    <submittedName>
        <fullName evidence="2">CHAD domain-containing protein</fullName>
    </submittedName>
</protein>
<gene>
    <name evidence="2" type="ORF">D3879_14335</name>
</gene>
<dbReference type="Pfam" id="PF05235">
    <property type="entry name" value="CHAD"/>
    <property type="match status" value="1"/>
</dbReference>
<dbReference type="OrthoDB" id="8587394at2"/>
<organism evidence="2 3">
    <name type="scientific">Pseudomonas cavernicola</name>
    <dbReference type="NCBI Taxonomy" id="2320866"/>
    <lineage>
        <taxon>Bacteria</taxon>
        <taxon>Pseudomonadati</taxon>
        <taxon>Pseudomonadota</taxon>
        <taxon>Gammaproteobacteria</taxon>
        <taxon>Pseudomonadales</taxon>
        <taxon>Pseudomonadaceae</taxon>
        <taxon>Pseudomonas</taxon>
    </lineage>
</organism>
<evidence type="ECO:0000259" key="1">
    <source>
        <dbReference type="PROSITE" id="PS51708"/>
    </source>
</evidence>